<dbReference type="InterPro" id="IPR050411">
    <property type="entry name" value="AlphaKG_dependent_hydroxylases"/>
</dbReference>
<gene>
    <name evidence="6" type="ORF">BST27_07540</name>
</gene>
<dbReference type="InterPro" id="IPR003819">
    <property type="entry name" value="TauD/TfdA-like"/>
</dbReference>
<evidence type="ECO:0000313" key="6">
    <source>
        <dbReference type="EMBL" id="ORB08290.1"/>
    </source>
</evidence>
<name>A0A1E3SCW4_MYCIE</name>
<keyword evidence="4" id="KW-0045">Antibiotic biosynthesis</keyword>
<dbReference type="Gene3D" id="3.60.130.10">
    <property type="entry name" value="Clavaminate synthase-like"/>
    <property type="match status" value="1"/>
</dbReference>
<organism evidence="6 7">
    <name type="scientific">Mycobacterium intermedium</name>
    <dbReference type="NCBI Taxonomy" id="28445"/>
    <lineage>
        <taxon>Bacteria</taxon>
        <taxon>Bacillati</taxon>
        <taxon>Actinomycetota</taxon>
        <taxon>Actinomycetes</taxon>
        <taxon>Mycobacteriales</taxon>
        <taxon>Mycobacteriaceae</taxon>
        <taxon>Mycobacterium</taxon>
        <taxon>Mycobacterium simiae complex</taxon>
    </lineage>
</organism>
<feature type="domain" description="TauD/TfdA-like" evidence="5">
    <location>
        <begin position="47"/>
        <end position="288"/>
    </location>
</feature>
<comment type="cofactor">
    <cofactor evidence="1">
        <name>Fe(2+)</name>
        <dbReference type="ChEBI" id="CHEBI:29033"/>
    </cofactor>
</comment>
<evidence type="ECO:0000259" key="5">
    <source>
        <dbReference type="Pfam" id="PF02668"/>
    </source>
</evidence>
<keyword evidence="3" id="KW-0408">Iron</keyword>
<evidence type="ECO:0000256" key="2">
    <source>
        <dbReference type="ARBA" id="ARBA00023002"/>
    </source>
</evidence>
<dbReference type="Proteomes" id="UP000192739">
    <property type="component" value="Unassembled WGS sequence"/>
</dbReference>
<dbReference type="AlphaFoldDB" id="A0A1E3SCW4"/>
<evidence type="ECO:0000256" key="3">
    <source>
        <dbReference type="ARBA" id="ARBA00023004"/>
    </source>
</evidence>
<reference evidence="6 7" key="1">
    <citation type="submission" date="2017-02" db="EMBL/GenBank/DDBJ databases">
        <title>The new phylogeny of genus Mycobacterium.</title>
        <authorList>
            <person name="Tortoli E."/>
            <person name="Trovato A."/>
            <person name="Cirillo D.M."/>
        </authorList>
    </citation>
    <scope>NUCLEOTIDE SEQUENCE [LARGE SCALE GENOMIC DNA]</scope>
    <source>
        <strain evidence="6 7">DSM 44049</strain>
    </source>
</reference>
<dbReference type="InterPro" id="IPR042098">
    <property type="entry name" value="TauD-like_sf"/>
</dbReference>
<sequence>MDSPSVWTPADFPDPSLWSFDLSPAERQALIDYGRGGTDPRLRSQLGAGAAQWTQLLNAGPGFVRLRNFPIDELTDPQIERAYLGLGSLLGTPVGQDRDGNILSHIRDERLPASPDVRKYRTNLRQDFHSDGSDLVGLLCLHPAKVGGESRIVSAHAVYNEMLRRDPHLLSVMYAPMPWSRNNEQPPGEPEFFELAPITDIGGVPRIFFVAWYIRDSQRHDGAPLLTDDQLAALGLVETIANDPAFYIEMEFRPGDVQLLNNTTVLHSREAYTDHDEPHLRRHLLRLWLTTDTPQANELLRSGIPVATGRPLPA</sequence>
<accession>A0A1E3SCW4</accession>
<evidence type="ECO:0000256" key="4">
    <source>
        <dbReference type="ARBA" id="ARBA00023194"/>
    </source>
</evidence>
<evidence type="ECO:0000256" key="1">
    <source>
        <dbReference type="ARBA" id="ARBA00001954"/>
    </source>
</evidence>
<dbReference type="GO" id="GO:0016491">
    <property type="term" value="F:oxidoreductase activity"/>
    <property type="evidence" value="ECO:0007669"/>
    <property type="project" value="UniProtKB-KW"/>
</dbReference>
<protein>
    <recommendedName>
        <fullName evidence="5">TauD/TfdA-like domain-containing protein</fullName>
    </recommendedName>
</protein>
<dbReference type="EMBL" id="MVHT01000014">
    <property type="protein sequence ID" value="ORB08290.1"/>
    <property type="molecule type" value="Genomic_DNA"/>
</dbReference>
<dbReference type="GO" id="GO:0017000">
    <property type="term" value="P:antibiotic biosynthetic process"/>
    <property type="evidence" value="ECO:0007669"/>
    <property type="project" value="UniProtKB-KW"/>
</dbReference>
<keyword evidence="2" id="KW-0560">Oxidoreductase</keyword>
<dbReference type="STRING" id="28445.BHQ20_15255"/>
<evidence type="ECO:0000313" key="7">
    <source>
        <dbReference type="Proteomes" id="UP000192739"/>
    </source>
</evidence>
<comment type="caution">
    <text evidence="6">The sequence shown here is derived from an EMBL/GenBank/DDBJ whole genome shotgun (WGS) entry which is preliminary data.</text>
</comment>
<dbReference type="Pfam" id="PF02668">
    <property type="entry name" value="TauD"/>
    <property type="match status" value="1"/>
</dbReference>
<proteinExistence type="predicted"/>
<dbReference type="PANTHER" id="PTHR10696">
    <property type="entry name" value="GAMMA-BUTYROBETAINE HYDROXYLASE-RELATED"/>
    <property type="match status" value="1"/>
</dbReference>
<dbReference type="SUPFAM" id="SSF51197">
    <property type="entry name" value="Clavaminate synthase-like"/>
    <property type="match status" value="1"/>
</dbReference>
<keyword evidence="7" id="KW-1185">Reference proteome</keyword>
<dbReference type="PANTHER" id="PTHR10696:SF56">
    <property type="entry name" value="TAUD_TFDA-LIKE DOMAIN-CONTAINING PROTEIN"/>
    <property type="match status" value="1"/>
</dbReference>